<gene>
    <name evidence="1" type="ORF">BDM02DRAFT_3185306</name>
</gene>
<proteinExistence type="predicted"/>
<comment type="caution">
    <text evidence="1">The sequence shown here is derived from an EMBL/GenBank/DDBJ whole genome shotgun (WGS) entry which is preliminary data.</text>
</comment>
<dbReference type="EMBL" id="MU117984">
    <property type="protein sequence ID" value="KAF9650458.1"/>
    <property type="molecule type" value="Genomic_DNA"/>
</dbReference>
<dbReference type="Proteomes" id="UP000886501">
    <property type="component" value="Unassembled WGS sequence"/>
</dbReference>
<reference evidence="1" key="1">
    <citation type="submission" date="2019-10" db="EMBL/GenBank/DDBJ databases">
        <authorList>
            <consortium name="DOE Joint Genome Institute"/>
            <person name="Kuo A."/>
            <person name="Miyauchi S."/>
            <person name="Kiss E."/>
            <person name="Drula E."/>
            <person name="Kohler A."/>
            <person name="Sanchez-Garcia M."/>
            <person name="Andreopoulos B."/>
            <person name="Barry K.W."/>
            <person name="Bonito G."/>
            <person name="Buee M."/>
            <person name="Carver A."/>
            <person name="Chen C."/>
            <person name="Cichocki N."/>
            <person name="Clum A."/>
            <person name="Culley D."/>
            <person name="Crous P.W."/>
            <person name="Fauchery L."/>
            <person name="Girlanda M."/>
            <person name="Hayes R."/>
            <person name="Keri Z."/>
            <person name="Labutti K."/>
            <person name="Lipzen A."/>
            <person name="Lombard V."/>
            <person name="Magnuson J."/>
            <person name="Maillard F."/>
            <person name="Morin E."/>
            <person name="Murat C."/>
            <person name="Nolan M."/>
            <person name="Ohm R."/>
            <person name="Pangilinan J."/>
            <person name="Pereira M."/>
            <person name="Perotto S."/>
            <person name="Peter M."/>
            <person name="Riley R."/>
            <person name="Sitrit Y."/>
            <person name="Stielow B."/>
            <person name="Szollosi G."/>
            <person name="Zifcakova L."/>
            <person name="Stursova M."/>
            <person name="Spatafora J.W."/>
            <person name="Tedersoo L."/>
            <person name="Vaario L.-M."/>
            <person name="Yamada A."/>
            <person name="Yan M."/>
            <person name="Wang P."/>
            <person name="Xu J."/>
            <person name="Bruns T."/>
            <person name="Baldrian P."/>
            <person name="Vilgalys R."/>
            <person name="Henrissat B."/>
            <person name="Grigoriev I.V."/>
            <person name="Hibbett D."/>
            <person name="Nagy L.G."/>
            <person name="Martin F.M."/>
        </authorList>
    </citation>
    <scope>NUCLEOTIDE SEQUENCE</scope>
    <source>
        <strain evidence="1">P2</strain>
    </source>
</reference>
<reference evidence="1" key="2">
    <citation type="journal article" date="2020" name="Nat. Commun.">
        <title>Large-scale genome sequencing of mycorrhizal fungi provides insights into the early evolution of symbiotic traits.</title>
        <authorList>
            <person name="Miyauchi S."/>
            <person name="Kiss E."/>
            <person name="Kuo A."/>
            <person name="Drula E."/>
            <person name="Kohler A."/>
            <person name="Sanchez-Garcia M."/>
            <person name="Morin E."/>
            <person name="Andreopoulos B."/>
            <person name="Barry K.W."/>
            <person name="Bonito G."/>
            <person name="Buee M."/>
            <person name="Carver A."/>
            <person name="Chen C."/>
            <person name="Cichocki N."/>
            <person name="Clum A."/>
            <person name="Culley D."/>
            <person name="Crous P.W."/>
            <person name="Fauchery L."/>
            <person name="Girlanda M."/>
            <person name="Hayes R.D."/>
            <person name="Keri Z."/>
            <person name="LaButti K."/>
            <person name="Lipzen A."/>
            <person name="Lombard V."/>
            <person name="Magnuson J."/>
            <person name="Maillard F."/>
            <person name="Murat C."/>
            <person name="Nolan M."/>
            <person name="Ohm R.A."/>
            <person name="Pangilinan J."/>
            <person name="Pereira M.F."/>
            <person name="Perotto S."/>
            <person name="Peter M."/>
            <person name="Pfister S."/>
            <person name="Riley R."/>
            <person name="Sitrit Y."/>
            <person name="Stielow J.B."/>
            <person name="Szollosi G."/>
            <person name="Zifcakova L."/>
            <person name="Stursova M."/>
            <person name="Spatafora J.W."/>
            <person name="Tedersoo L."/>
            <person name="Vaario L.M."/>
            <person name="Yamada A."/>
            <person name="Yan M."/>
            <person name="Wang P."/>
            <person name="Xu J."/>
            <person name="Bruns T."/>
            <person name="Baldrian P."/>
            <person name="Vilgalys R."/>
            <person name="Dunand C."/>
            <person name="Henrissat B."/>
            <person name="Grigoriev I.V."/>
            <person name="Hibbett D."/>
            <person name="Nagy L.G."/>
            <person name="Martin F.M."/>
        </authorList>
    </citation>
    <scope>NUCLEOTIDE SEQUENCE</scope>
    <source>
        <strain evidence="1">P2</strain>
    </source>
</reference>
<protein>
    <submittedName>
        <fullName evidence="1">Uncharacterized protein</fullName>
    </submittedName>
</protein>
<organism evidence="1 2">
    <name type="scientific">Thelephora ganbajun</name>
    <name type="common">Ganba fungus</name>
    <dbReference type="NCBI Taxonomy" id="370292"/>
    <lineage>
        <taxon>Eukaryota</taxon>
        <taxon>Fungi</taxon>
        <taxon>Dikarya</taxon>
        <taxon>Basidiomycota</taxon>
        <taxon>Agaricomycotina</taxon>
        <taxon>Agaricomycetes</taxon>
        <taxon>Thelephorales</taxon>
        <taxon>Thelephoraceae</taxon>
        <taxon>Thelephora</taxon>
    </lineage>
</organism>
<evidence type="ECO:0000313" key="1">
    <source>
        <dbReference type="EMBL" id="KAF9650458.1"/>
    </source>
</evidence>
<name>A0ACB6ZM25_THEGA</name>
<evidence type="ECO:0000313" key="2">
    <source>
        <dbReference type="Proteomes" id="UP000886501"/>
    </source>
</evidence>
<sequence>MVGGGGLLGRLRGFYSGSSAHPITLSIVNTFPTGWKNLPQELVNEILTYLKDDYSSLVSCSESCKALFCSTRPLIHRTLCLSTGYSIDRYCSSPSNRTQLDNLRLAEQAQVLQYTTRLIVRLGVDFVPENLRPHLRYFRAMQGITSLEIYLLDAASFLSTFDECFGHIVPTLKSLILISARDAIGDTFHFVSRFPSLQDLDLTQFSLARHNSSQPYTPPKIMTPPPLNGTLRFRGTYPSIEFIQSLLKVPGGIHFRSVEMGDTRKVPLQMIIDACSSTIESITFWTGYREYLKLCASYI</sequence>
<accession>A0ACB6ZM25</accession>
<keyword evidence="2" id="KW-1185">Reference proteome</keyword>